<keyword evidence="11" id="KW-1185">Reference proteome</keyword>
<dbReference type="InterPro" id="IPR042089">
    <property type="entry name" value="Peptidase_M13_dom_2"/>
</dbReference>
<keyword evidence="6" id="KW-0862">Zinc</keyword>
<keyword evidence="7" id="KW-0482">Metalloprotease</keyword>
<dbReference type="PRINTS" id="PR00786">
    <property type="entry name" value="NEPRILYSIN"/>
</dbReference>
<evidence type="ECO:0000256" key="5">
    <source>
        <dbReference type="ARBA" id="ARBA00022801"/>
    </source>
</evidence>
<dbReference type="GO" id="GO:0016485">
    <property type="term" value="P:protein processing"/>
    <property type="evidence" value="ECO:0007669"/>
    <property type="project" value="TreeGrafter"/>
</dbReference>
<keyword evidence="3" id="KW-0645">Protease</keyword>
<proteinExistence type="inferred from homology"/>
<dbReference type="GO" id="GO:0005886">
    <property type="term" value="C:plasma membrane"/>
    <property type="evidence" value="ECO:0007669"/>
    <property type="project" value="TreeGrafter"/>
</dbReference>
<dbReference type="SUPFAM" id="SSF55486">
    <property type="entry name" value="Metalloproteases ('zincins'), catalytic domain"/>
    <property type="match status" value="1"/>
</dbReference>
<dbReference type="Pfam" id="PF05649">
    <property type="entry name" value="Peptidase_M13_N"/>
    <property type="match status" value="1"/>
</dbReference>
<dbReference type="GO" id="GO:0046872">
    <property type="term" value="F:metal ion binding"/>
    <property type="evidence" value="ECO:0007669"/>
    <property type="project" value="UniProtKB-KW"/>
</dbReference>
<evidence type="ECO:0000259" key="9">
    <source>
        <dbReference type="Pfam" id="PF05649"/>
    </source>
</evidence>
<comment type="similarity">
    <text evidence="2">Belongs to the peptidase M13 family.</text>
</comment>
<sequence length="734" mass="81104">MAPTNSGVEAGGRFCTTPICLEIASVILSSLAPNYTEIDPCTDFDKFTCAGWQAKNVPRAGRGSASSFDVNADVVLKNILESPYHSGPDAGFVSAGLTQEQIPADQENFKLITDAYNACLNITTIEAVGLQPLMDFIDQVVQAYPVTEEEKNRPIPTEDGPVLGEVLLFFARHGISTFESVTVTWKDIDPIWLTRKQNKMMISVLPDGSSFLNPDQMADMKILEEYLSIQAAILEKVHPANISLAEAERLGQAVTGFEKNLLIVSATDDSRENWVTPGRRFTLEEVTSVAPELGHGDTIKTLVPAGYVPDELYFSPGYFGNLSALLANTSSEVVQTFFVWKAVTTLASYVEDEATERLNDMRATLRGLDPQVVGKAARWQGCLSHVESGPAWTNPNYPPGLGFILSRFFIDKAYSQEARDTTTALMATIQATFIDRLADKDWMTDEVKKIAEEKVNAVTKKIGYPDASPETANPESLSEYYAGSNISSTSFFNNALSMADLVTARAWSYLGKPADKNIWLDTPSSTNAYYFSLYNDIVILAGIQQRPFYSSEYPSYLNYGGLGPFLGHELTHGFDNNGHYFAPNGSLANWWDESSEKAFKERAQCFVEQYGNFSVTASNGTQIPIQGQFTLGENIADAGGLQTAFAAYERARSNREVKDFNLPGLEHFSHEQLFFIHNAQSWCEVSGSKDYEVFLITEDVHSPGFARIKGPVANSREFRKAFNCKVKEPTCELW</sequence>
<dbReference type="GO" id="GO:0004222">
    <property type="term" value="F:metalloendopeptidase activity"/>
    <property type="evidence" value="ECO:0007669"/>
    <property type="project" value="InterPro"/>
</dbReference>
<dbReference type="AlphaFoldDB" id="A0A8H6KAK7"/>
<dbReference type="InterPro" id="IPR024079">
    <property type="entry name" value="MetalloPept_cat_dom_sf"/>
</dbReference>
<keyword evidence="4" id="KW-0479">Metal-binding</keyword>
<dbReference type="PANTHER" id="PTHR11733">
    <property type="entry name" value="ZINC METALLOPROTEASE FAMILY M13 NEPRILYSIN-RELATED"/>
    <property type="match status" value="1"/>
</dbReference>
<comment type="caution">
    <text evidence="10">The sequence shown here is derived from an EMBL/GenBank/DDBJ whole genome shotgun (WGS) entry which is preliminary data.</text>
</comment>
<organism evidence="10 11">
    <name type="scientific">Colletotrichum musicola</name>
    <dbReference type="NCBI Taxonomy" id="2175873"/>
    <lineage>
        <taxon>Eukaryota</taxon>
        <taxon>Fungi</taxon>
        <taxon>Dikarya</taxon>
        <taxon>Ascomycota</taxon>
        <taxon>Pezizomycotina</taxon>
        <taxon>Sordariomycetes</taxon>
        <taxon>Hypocreomycetidae</taxon>
        <taxon>Glomerellales</taxon>
        <taxon>Glomerellaceae</taxon>
        <taxon>Colletotrichum</taxon>
        <taxon>Colletotrichum orchidearum species complex</taxon>
    </lineage>
</organism>
<dbReference type="InterPro" id="IPR000718">
    <property type="entry name" value="Peptidase_M13"/>
</dbReference>
<dbReference type="Gene3D" id="1.10.1380.10">
    <property type="entry name" value="Neutral endopeptidase , domain2"/>
    <property type="match status" value="1"/>
</dbReference>
<evidence type="ECO:0000256" key="3">
    <source>
        <dbReference type="ARBA" id="ARBA00022670"/>
    </source>
</evidence>
<dbReference type="Proteomes" id="UP000639643">
    <property type="component" value="Unassembled WGS sequence"/>
</dbReference>
<evidence type="ECO:0000256" key="7">
    <source>
        <dbReference type="ARBA" id="ARBA00023049"/>
    </source>
</evidence>
<evidence type="ECO:0000313" key="11">
    <source>
        <dbReference type="Proteomes" id="UP000639643"/>
    </source>
</evidence>
<dbReference type="InterPro" id="IPR018497">
    <property type="entry name" value="Peptidase_M13_C"/>
</dbReference>
<protein>
    <submittedName>
        <fullName evidence="10">Peptidase family m13 protein</fullName>
    </submittedName>
</protein>
<dbReference type="Gene3D" id="3.40.390.10">
    <property type="entry name" value="Collagenase (Catalytic Domain)"/>
    <property type="match status" value="1"/>
</dbReference>
<dbReference type="PROSITE" id="PS51885">
    <property type="entry name" value="NEPRILYSIN"/>
    <property type="match status" value="1"/>
</dbReference>
<feature type="domain" description="Peptidase M13 N-terminal" evidence="9">
    <location>
        <begin position="40"/>
        <end position="465"/>
    </location>
</feature>
<evidence type="ECO:0000256" key="2">
    <source>
        <dbReference type="ARBA" id="ARBA00007357"/>
    </source>
</evidence>
<accession>A0A8H6KAK7</accession>
<name>A0A8H6KAK7_9PEZI</name>
<reference evidence="10" key="1">
    <citation type="journal article" date="2020" name="Phytopathology">
        <title>Genome Sequence Resources of Colletotrichum truncatum, C. plurivorum, C. musicola, and C. sojae: Four Species Pathogenic to Soybean (Glycine max).</title>
        <authorList>
            <person name="Rogerio F."/>
            <person name="Boufleur T.R."/>
            <person name="Ciampi-Guillardi M."/>
            <person name="Sukno S.A."/>
            <person name="Thon M.R."/>
            <person name="Massola Junior N.S."/>
            <person name="Baroncelli R."/>
        </authorList>
    </citation>
    <scope>NUCLEOTIDE SEQUENCE</scope>
    <source>
        <strain evidence="10">LFN0074</strain>
    </source>
</reference>
<dbReference type="EMBL" id="WIGM01000347">
    <property type="protein sequence ID" value="KAF6828147.1"/>
    <property type="molecule type" value="Genomic_DNA"/>
</dbReference>
<dbReference type="PANTHER" id="PTHR11733:SF167">
    <property type="entry name" value="FI17812P1-RELATED"/>
    <property type="match status" value="1"/>
</dbReference>
<evidence type="ECO:0000256" key="6">
    <source>
        <dbReference type="ARBA" id="ARBA00022833"/>
    </source>
</evidence>
<dbReference type="OrthoDB" id="6475849at2759"/>
<evidence type="ECO:0000259" key="8">
    <source>
        <dbReference type="Pfam" id="PF01431"/>
    </source>
</evidence>
<gene>
    <name evidence="10" type="ORF">CMUS01_08707</name>
</gene>
<comment type="cofactor">
    <cofactor evidence="1">
        <name>Zn(2+)</name>
        <dbReference type="ChEBI" id="CHEBI:29105"/>
    </cofactor>
</comment>
<evidence type="ECO:0000256" key="4">
    <source>
        <dbReference type="ARBA" id="ARBA00022723"/>
    </source>
</evidence>
<evidence type="ECO:0000313" key="10">
    <source>
        <dbReference type="EMBL" id="KAF6828147.1"/>
    </source>
</evidence>
<dbReference type="InterPro" id="IPR008753">
    <property type="entry name" value="Peptidase_M13_N"/>
</dbReference>
<keyword evidence="5" id="KW-0378">Hydrolase</keyword>
<evidence type="ECO:0000256" key="1">
    <source>
        <dbReference type="ARBA" id="ARBA00001947"/>
    </source>
</evidence>
<dbReference type="CDD" id="cd08662">
    <property type="entry name" value="M13"/>
    <property type="match status" value="1"/>
</dbReference>
<feature type="domain" description="Peptidase M13 C-terminal" evidence="8">
    <location>
        <begin position="527"/>
        <end position="728"/>
    </location>
</feature>
<dbReference type="Pfam" id="PF01431">
    <property type="entry name" value="Peptidase_M13"/>
    <property type="match status" value="1"/>
</dbReference>